<proteinExistence type="inferred from homology"/>
<dbReference type="Gene3D" id="3.40.50.720">
    <property type="entry name" value="NAD(P)-binding Rossmann-like Domain"/>
    <property type="match status" value="1"/>
</dbReference>
<protein>
    <recommendedName>
        <fullName evidence="5">SDR family NAD(P)-dependent oxidoreductase</fullName>
    </recommendedName>
</protein>
<dbReference type="PANTHER" id="PTHR43086:SF3">
    <property type="entry name" value="NADP-DEPENDENT 3-HYDROXY ACID DEHYDROGENASE YDFG"/>
    <property type="match status" value="1"/>
</dbReference>
<dbReference type="Proteomes" id="UP000619761">
    <property type="component" value="Unassembled WGS sequence"/>
</dbReference>
<evidence type="ECO:0000256" key="2">
    <source>
        <dbReference type="ARBA" id="ARBA00023002"/>
    </source>
</evidence>
<dbReference type="Pfam" id="PF00106">
    <property type="entry name" value="adh_short"/>
    <property type="match status" value="1"/>
</dbReference>
<evidence type="ECO:0000313" key="4">
    <source>
        <dbReference type="Proteomes" id="UP000619761"/>
    </source>
</evidence>
<comment type="caution">
    <text evidence="3">The sequence shown here is derived from an EMBL/GenBank/DDBJ whole genome shotgun (WGS) entry which is preliminary data.</text>
</comment>
<sequence>MAPQTETYVLITGATSGIGYELAKVFAANAYNLIVVARTASRLEDVAVELSTDYGVKVIALAKDLFERQSPFELYEEIKARN</sequence>
<keyword evidence="4" id="KW-1185">Reference proteome</keyword>
<dbReference type="SUPFAM" id="SSF51735">
    <property type="entry name" value="NAD(P)-binding Rossmann-fold domains"/>
    <property type="match status" value="1"/>
</dbReference>
<dbReference type="InterPro" id="IPR002347">
    <property type="entry name" value="SDR_fam"/>
</dbReference>
<name>A0ABQ3B5C1_9GAMM</name>
<organism evidence="3 4">
    <name type="scientific">Cellvibrio zantedeschiae</name>
    <dbReference type="NCBI Taxonomy" id="1237077"/>
    <lineage>
        <taxon>Bacteria</taxon>
        <taxon>Pseudomonadati</taxon>
        <taxon>Pseudomonadota</taxon>
        <taxon>Gammaproteobacteria</taxon>
        <taxon>Cellvibrionales</taxon>
        <taxon>Cellvibrionaceae</taxon>
        <taxon>Cellvibrio</taxon>
    </lineage>
</organism>
<reference evidence="4" key="1">
    <citation type="journal article" date="2019" name="Int. J. Syst. Evol. Microbiol.">
        <title>The Global Catalogue of Microorganisms (GCM) 10K type strain sequencing project: providing services to taxonomists for standard genome sequencing and annotation.</title>
        <authorList>
            <consortium name="The Broad Institute Genomics Platform"/>
            <consortium name="The Broad Institute Genome Sequencing Center for Infectious Disease"/>
            <person name="Wu L."/>
            <person name="Ma J."/>
        </authorList>
    </citation>
    <scope>NUCLEOTIDE SEQUENCE [LARGE SCALE GENOMIC DNA]</scope>
    <source>
        <strain evidence="4">KCTC 32239</strain>
    </source>
</reference>
<evidence type="ECO:0008006" key="5">
    <source>
        <dbReference type="Google" id="ProtNLM"/>
    </source>
</evidence>
<gene>
    <name evidence="3" type="ORF">GCM10011613_24620</name>
</gene>
<accession>A0ABQ3B5C1</accession>
<keyword evidence="2" id="KW-0560">Oxidoreductase</keyword>
<dbReference type="PANTHER" id="PTHR43086">
    <property type="entry name" value="VERY-LONG-CHAIN 3-OXOOACYL-COA REDUCTASE"/>
    <property type="match status" value="1"/>
</dbReference>
<comment type="similarity">
    <text evidence="1">Belongs to the short-chain dehydrogenases/reductases (SDR) family.</text>
</comment>
<dbReference type="InterPro" id="IPR036291">
    <property type="entry name" value="NAD(P)-bd_dom_sf"/>
</dbReference>
<evidence type="ECO:0000313" key="3">
    <source>
        <dbReference type="EMBL" id="GGY78926.1"/>
    </source>
</evidence>
<dbReference type="EMBL" id="BMYZ01000002">
    <property type="protein sequence ID" value="GGY78926.1"/>
    <property type="molecule type" value="Genomic_DNA"/>
</dbReference>
<evidence type="ECO:0000256" key="1">
    <source>
        <dbReference type="ARBA" id="ARBA00006484"/>
    </source>
</evidence>